<accession>B5GZG6</accession>
<gene>
    <name evidence="2" type="ORF">SCLAV_4761</name>
</gene>
<evidence type="ECO:0000313" key="2">
    <source>
        <dbReference type="EMBL" id="EFG09833.1"/>
    </source>
</evidence>
<sequence length="71" mass="7526">MTAGGMRTVADSHRSPLRRTADARCPSAQPHAPVPTVVHPDQDDASVREAPDRSLGTMRQPGPSAAARVTR</sequence>
<keyword evidence="3" id="KW-1185">Reference proteome</keyword>
<reference evidence="2 3" key="1">
    <citation type="journal article" date="2010" name="Genome Biol. Evol.">
        <title>The sequence of a 1.8-mb bacterial linear plasmid reveals a rich evolutionary reservoir of secondary metabolic pathways.</title>
        <authorList>
            <person name="Medema M.H."/>
            <person name="Trefzer A."/>
            <person name="Kovalchuk A."/>
            <person name="van den Berg M."/>
            <person name="Mueller U."/>
            <person name="Heijne W."/>
            <person name="Wu L."/>
            <person name="Alam M.T."/>
            <person name="Ronning C.M."/>
            <person name="Nierman W.C."/>
            <person name="Bovenberg R.A.L."/>
            <person name="Breitling R."/>
            <person name="Takano E."/>
        </authorList>
    </citation>
    <scope>NUCLEOTIDE SEQUENCE [LARGE SCALE GENOMIC DNA]</scope>
    <source>
        <strain evidence="3">ATCC 27064 / DSM 738 / JCM 4710 / NBRC 13307 / NCIMB 12785 / NRRL 3585 / VKM Ac-602</strain>
    </source>
</reference>
<evidence type="ECO:0000313" key="3">
    <source>
        <dbReference type="Proteomes" id="UP000002357"/>
    </source>
</evidence>
<evidence type="ECO:0000256" key="1">
    <source>
        <dbReference type="SAM" id="MobiDB-lite"/>
    </source>
</evidence>
<dbReference type="Proteomes" id="UP000002357">
    <property type="component" value="Chromosome"/>
</dbReference>
<dbReference type="AlphaFoldDB" id="B5GZG6"/>
<organism evidence="2 3">
    <name type="scientific">Streptomyces clavuligerus</name>
    <dbReference type="NCBI Taxonomy" id="1901"/>
    <lineage>
        <taxon>Bacteria</taxon>
        <taxon>Bacillati</taxon>
        <taxon>Actinomycetota</taxon>
        <taxon>Actinomycetes</taxon>
        <taxon>Kitasatosporales</taxon>
        <taxon>Streptomycetaceae</taxon>
        <taxon>Streptomyces</taxon>
    </lineage>
</organism>
<proteinExistence type="predicted"/>
<dbReference type="KEGG" id="sclf:BB341_05105"/>
<feature type="compositionally biased region" description="Basic and acidic residues" evidence="1">
    <location>
        <begin position="10"/>
        <end position="22"/>
    </location>
</feature>
<protein>
    <submittedName>
        <fullName evidence="2">Uncharacterized protein</fullName>
    </submittedName>
</protein>
<feature type="compositionally biased region" description="Basic and acidic residues" evidence="1">
    <location>
        <begin position="40"/>
        <end position="52"/>
    </location>
</feature>
<dbReference type="EMBL" id="CM000913">
    <property type="protein sequence ID" value="EFG09833.1"/>
    <property type="molecule type" value="Genomic_DNA"/>
</dbReference>
<feature type="region of interest" description="Disordered" evidence="1">
    <location>
        <begin position="1"/>
        <end position="71"/>
    </location>
</feature>
<name>B5GZG6_STRCL</name>